<dbReference type="STRING" id="747089.U9TEE4"/>
<evidence type="ECO:0000256" key="1">
    <source>
        <dbReference type="SAM" id="MobiDB-lite"/>
    </source>
</evidence>
<feature type="compositionally biased region" description="Basic and acidic residues" evidence="1">
    <location>
        <begin position="701"/>
        <end position="710"/>
    </location>
</feature>
<dbReference type="AlphaFoldDB" id="U9TEE4"/>
<dbReference type="PANTHER" id="PTHR33973:SF4">
    <property type="entry name" value="OS07G0153300 PROTEIN"/>
    <property type="match status" value="1"/>
</dbReference>
<sequence>MSKIDIFLYVVIAISTLFYIFKVPFFINNIFEILCLIIIIIFYYIINKILESSLISLNQVNTRHKIYFCKTYHSRFWPVKHSFKYPVLFVGVDLDILEQQQYKKDGHSLFDIGYNNSSIIFNINDDDYLGKINSGDDNLENPYIQKPKNQIKSIKEKLLWHIKQHNIPTDDLSRFELVTMPRFLGYAFNPASFHYCYSRNNELKVVILEINNTFGEKHLHVLSRDTVTDQESRNGYDMSFTMKRAFHVSPFNDRLGTYKMLCKDPSSGYLDMRIVMYAGQDNKSQLKKKMVATVSGPSYILSMNSLLYAIIRYPFDIFLTFPRILKEAYKLHYSKKLGIYHRPIPIEGTVVKLEPNSIELHAQEIITSYLRYLIESSLESTYITINLPDKNKLPIIIRPSNLPIISFSNTITINLHDYSFFTNLLINQNIYRALLISYFEKSWDCDELGLLLKLFFNNRLDIENKVDNKKEPLHRDYKIKLSNFENRISILRRWYWKKSFNNQESSGERAKKEFDQLLQKMWPPIGVDRDFIASIVQNDVCFDIRLDATINSHEEVAVALRDLFAINSEGNTIALFGYTHLYMLSPFTFPSSATISNISPIIASKLHLLPFPPRYLAYENKEPLKHPIDKFIHSSKLFTNKDKLKYTWMMLLMVLGYSFDAGFWQMITGFIEGPRGNLYFAEKWLWEGIVDLLKRYERKDKGEEEDKDEVKNEDEDEDEEHWAECESDIESDNSISIKSSNEERKKQVFDGWEVVYERIGNNDKLQKVKPTPTPSLPSPSTKPTEVNPMIEEDKQQRLWLFTKIFREVILLRTD</sequence>
<dbReference type="HOGENOM" id="CLU_346871_0_0_1"/>
<feature type="transmembrane region" description="Helical" evidence="2">
    <location>
        <begin position="6"/>
        <end position="23"/>
    </location>
</feature>
<protein>
    <submittedName>
        <fullName evidence="3">Uncharacterized protein</fullName>
    </submittedName>
</protein>
<feature type="transmembrane region" description="Helical" evidence="2">
    <location>
        <begin position="30"/>
        <end position="46"/>
    </location>
</feature>
<feature type="region of interest" description="Disordered" evidence="1">
    <location>
        <begin position="701"/>
        <end position="737"/>
    </location>
</feature>
<feature type="region of interest" description="Disordered" evidence="1">
    <location>
        <begin position="763"/>
        <end position="790"/>
    </location>
</feature>
<dbReference type="EMBL" id="KI296239">
    <property type="protein sequence ID" value="ESA01746.1"/>
    <property type="molecule type" value="Genomic_DNA"/>
</dbReference>
<accession>U9TEE4</accession>
<dbReference type="InterPro" id="IPR010775">
    <property type="entry name" value="DUF1365"/>
</dbReference>
<keyword evidence="2" id="KW-0812">Transmembrane</keyword>
<dbReference type="VEuPathDB" id="FungiDB:RhiirFUN_018396"/>
<proteinExistence type="predicted"/>
<evidence type="ECO:0000313" key="3">
    <source>
        <dbReference type="EMBL" id="ESA01746.1"/>
    </source>
</evidence>
<reference evidence="3" key="1">
    <citation type="submission" date="2013-07" db="EMBL/GenBank/DDBJ databases">
        <title>The genome of an arbuscular mycorrhizal fungus provides insights into the evolution of the oldest plant symbiosis.</title>
        <authorList>
            <consortium name="DOE Joint Genome Institute"/>
            <person name="Tisserant E."/>
            <person name="Malbreil M."/>
            <person name="Kuo A."/>
            <person name="Kohler A."/>
            <person name="Symeonidi A."/>
            <person name="Balestrini R."/>
            <person name="Charron P."/>
            <person name="Duensing N."/>
            <person name="Frei-dit-Frey N."/>
            <person name="Gianinazzi-Pearson V."/>
            <person name="Gilbert B."/>
            <person name="Handa Y."/>
            <person name="Hijri M."/>
            <person name="Kaul R."/>
            <person name="Kawaguchi M."/>
            <person name="Krajinski F."/>
            <person name="Lammers P."/>
            <person name="Lapierre D."/>
            <person name="Masclaux F.G."/>
            <person name="Murat C."/>
            <person name="Morin E."/>
            <person name="Ndikumana S."/>
            <person name="Pagni M."/>
            <person name="Petitpierre D."/>
            <person name="Requena N."/>
            <person name="Rosikiewicz P."/>
            <person name="Riley R."/>
            <person name="Saito K."/>
            <person name="San Clemente H."/>
            <person name="Shapiro H."/>
            <person name="van Tuinen D."/>
            <person name="Becard G."/>
            <person name="Bonfante P."/>
            <person name="Paszkowski U."/>
            <person name="Shachar-Hill Y."/>
            <person name="Young J.P."/>
            <person name="Sanders I.R."/>
            <person name="Henrissat B."/>
            <person name="Rensing S.A."/>
            <person name="Grigoriev I.V."/>
            <person name="Corradi N."/>
            <person name="Roux C."/>
            <person name="Martin F."/>
        </authorList>
    </citation>
    <scope>NUCLEOTIDE SEQUENCE</scope>
    <source>
        <strain evidence="3">DAOM 197198</strain>
    </source>
</reference>
<name>U9TEE4_RHIID</name>
<gene>
    <name evidence="3" type="ORF">GLOINDRAFT_257501</name>
</gene>
<dbReference type="Pfam" id="PF07103">
    <property type="entry name" value="DUF1365"/>
    <property type="match status" value="1"/>
</dbReference>
<dbReference type="eggNOG" id="ENOG502S3VD">
    <property type="taxonomic scope" value="Eukaryota"/>
</dbReference>
<feature type="compositionally biased region" description="Acidic residues" evidence="1">
    <location>
        <begin position="711"/>
        <end position="731"/>
    </location>
</feature>
<dbReference type="PANTHER" id="PTHR33973">
    <property type="entry name" value="OS07G0153300 PROTEIN"/>
    <property type="match status" value="1"/>
</dbReference>
<keyword evidence="2" id="KW-1133">Transmembrane helix</keyword>
<organism evidence="3">
    <name type="scientific">Rhizophagus irregularis (strain DAOM 181602 / DAOM 197198 / MUCL 43194)</name>
    <name type="common">Arbuscular mycorrhizal fungus</name>
    <name type="synonym">Glomus intraradices</name>
    <dbReference type="NCBI Taxonomy" id="747089"/>
    <lineage>
        <taxon>Eukaryota</taxon>
        <taxon>Fungi</taxon>
        <taxon>Fungi incertae sedis</taxon>
        <taxon>Mucoromycota</taxon>
        <taxon>Glomeromycotina</taxon>
        <taxon>Glomeromycetes</taxon>
        <taxon>Glomerales</taxon>
        <taxon>Glomeraceae</taxon>
        <taxon>Rhizophagus</taxon>
    </lineage>
</organism>
<evidence type="ECO:0000256" key="2">
    <source>
        <dbReference type="SAM" id="Phobius"/>
    </source>
</evidence>
<keyword evidence="2" id="KW-0472">Membrane</keyword>